<proteinExistence type="predicted"/>
<evidence type="ECO:0000313" key="1">
    <source>
        <dbReference type="EMBL" id="DAD71289.1"/>
    </source>
</evidence>
<protein>
    <submittedName>
        <fullName evidence="1">Uncharacterized protein</fullName>
    </submittedName>
</protein>
<name>A0A8S5LMS2_9CAUD</name>
<dbReference type="EMBL" id="BK015879">
    <property type="protein sequence ID" value="DAD71289.1"/>
    <property type="molecule type" value="Genomic_DNA"/>
</dbReference>
<organism evidence="1">
    <name type="scientific">Siphoviridae sp. ctDuC3</name>
    <dbReference type="NCBI Taxonomy" id="2827563"/>
    <lineage>
        <taxon>Viruses</taxon>
        <taxon>Duplodnaviria</taxon>
        <taxon>Heunggongvirae</taxon>
        <taxon>Uroviricota</taxon>
        <taxon>Caudoviricetes</taxon>
    </lineage>
</organism>
<reference evidence="1" key="1">
    <citation type="journal article" date="2021" name="Proc. Natl. Acad. Sci. U.S.A.">
        <title>A Catalog of Tens of Thousands of Viruses from Human Metagenomes Reveals Hidden Associations with Chronic Diseases.</title>
        <authorList>
            <person name="Tisza M.J."/>
            <person name="Buck C.B."/>
        </authorList>
    </citation>
    <scope>NUCLEOTIDE SEQUENCE</scope>
    <source>
        <strain evidence="1">CtDuC3</strain>
    </source>
</reference>
<sequence length="132" mass="14479">MGLFNFKKPTPQPTIEVCGISTPYNVEYVVQQILNATQPAPSIIPSFALGSITKLEVIKLIDGTSRSKHAHMLKIDTGGNIIDAYVDSNGNVLKAELHSWPIGDNTKGFKVLLDTYRSDSLYIKEVAAVFNK</sequence>
<accession>A0A8S5LMS2</accession>